<evidence type="ECO:0000313" key="2">
    <source>
        <dbReference type="EMBL" id="KNC72746.1"/>
    </source>
</evidence>
<dbReference type="Proteomes" id="UP000054560">
    <property type="component" value="Unassembled WGS sequence"/>
</dbReference>
<keyword evidence="3" id="KW-1185">Reference proteome</keyword>
<gene>
    <name evidence="2" type="ORF">SARC_14692</name>
</gene>
<name>A0A0L0F870_9EUKA</name>
<dbReference type="GeneID" id="25915196"/>
<sequence length="78" mass="8661">MFAYRTAYQGAFSRPVSLAQRCFNSQCSSRTSQVVTTHHVYSQINQRTAIRILGTPIQQSSPYTTTSKSDKTDIGKGV</sequence>
<feature type="compositionally biased region" description="Basic and acidic residues" evidence="1">
    <location>
        <begin position="68"/>
        <end position="78"/>
    </location>
</feature>
<proteinExistence type="predicted"/>
<accession>A0A0L0F870</accession>
<evidence type="ECO:0000256" key="1">
    <source>
        <dbReference type="SAM" id="MobiDB-lite"/>
    </source>
</evidence>
<dbReference type="AlphaFoldDB" id="A0A0L0F870"/>
<organism evidence="2 3">
    <name type="scientific">Sphaeroforma arctica JP610</name>
    <dbReference type="NCBI Taxonomy" id="667725"/>
    <lineage>
        <taxon>Eukaryota</taxon>
        <taxon>Ichthyosporea</taxon>
        <taxon>Ichthyophonida</taxon>
        <taxon>Sphaeroforma</taxon>
    </lineage>
</organism>
<protein>
    <submittedName>
        <fullName evidence="2">Uncharacterized protein</fullName>
    </submittedName>
</protein>
<dbReference type="EMBL" id="KQ246564">
    <property type="protein sequence ID" value="KNC72746.1"/>
    <property type="molecule type" value="Genomic_DNA"/>
</dbReference>
<evidence type="ECO:0000313" key="3">
    <source>
        <dbReference type="Proteomes" id="UP000054560"/>
    </source>
</evidence>
<dbReference type="RefSeq" id="XP_014146648.1">
    <property type="nucleotide sequence ID" value="XM_014291173.1"/>
</dbReference>
<feature type="region of interest" description="Disordered" evidence="1">
    <location>
        <begin position="59"/>
        <end position="78"/>
    </location>
</feature>
<reference evidence="2 3" key="1">
    <citation type="submission" date="2011-02" db="EMBL/GenBank/DDBJ databases">
        <title>The Genome Sequence of Sphaeroforma arctica JP610.</title>
        <authorList>
            <consortium name="The Broad Institute Genome Sequencing Platform"/>
            <person name="Russ C."/>
            <person name="Cuomo C."/>
            <person name="Young S.K."/>
            <person name="Zeng Q."/>
            <person name="Gargeya S."/>
            <person name="Alvarado L."/>
            <person name="Berlin A."/>
            <person name="Chapman S.B."/>
            <person name="Chen Z."/>
            <person name="Freedman E."/>
            <person name="Gellesch M."/>
            <person name="Goldberg J."/>
            <person name="Griggs A."/>
            <person name="Gujja S."/>
            <person name="Heilman E."/>
            <person name="Heiman D."/>
            <person name="Howarth C."/>
            <person name="Mehta T."/>
            <person name="Neiman D."/>
            <person name="Pearson M."/>
            <person name="Roberts A."/>
            <person name="Saif S."/>
            <person name="Shea T."/>
            <person name="Shenoy N."/>
            <person name="Sisk P."/>
            <person name="Stolte C."/>
            <person name="Sykes S."/>
            <person name="White J."/>
            <person name="Yandava C."/>
            <person name="Burger G."/>
            <person name="Gray M.W."/>
            <person name="Holland P.W.H."/>
            <person name="King N."/>
            <person name="Lang F.B.F."/>
            <person name="Roger A.J."/>
            <person name="Ruiz-Trillo I."/>
            <person name="Haas B."/>
            <person name="Nusbaum C."/>
            <person name="Birren B."/>
        </authorList>
    </citation>
    <scope>NUCLEOTIDE SEQUENCE [LARGE SCALE GENOMIC DNA]</scope>
    <source>
        <strain evidence="2 3">JP610</strain>
    </source>
</reference>